<reference evidence="2" key="1">
    <citation type="submission" date="2017-12" db="EMBL/GenBank/DDBJ databases">
        <title>FDA dAtabase for Regulatory Grade micrObial Sequences (FDA-ARGOS): Supporting development and validation of Infectious Disease Dx tests.</title>
        <authorList>
            <person name="Hoffmann M."/>
            <person name="Allard M."/>
            <person name="Evans P."/>
            <person name="Brown E."/>
            <person name="Tallon L."/>
            <person name="Sadzewicz L."/>
            <person name="Sengamalay N."/>
            <person name="Ott S."/>
            <person name="Godinez A."/>
            <person name="Nagaraj S."/>
            <person name="Vavikolanu K."/>
            <person name="Aluvathingal J."/>
            <person name="Nadendla S."/>
            <person name="Sichtig H."/>
        </authorList>
    </citation>
    <scope>NUCLEOTIDE SEQUENCE [LARGE SCALE GENOMIC DNA]</scope>
    <source>
        <strain evidence="2">FDAARGOS_249</strain>
    </source>
</reference>
<dbReference type="RefSeq" id="WP_083068603.1">
    <property type="nucleotide sequence ID" value="NZ_NBTM02000001.1"/>
</dbReference>
<comment type="caution">
    <text evidence="1">The sequence shown here is derived from an EMBL/GenBank/DDBJ whole genome shotgun (WGS) entry which is preliminary data.</text>
</comment>
<accession>A0A2J9PML3</accession>
<protein>
    <submittedName>
        <fullName evidence="1">Uncharacterized protein</fullName>
    </submittedName>
</protein>
<dbReference type="EMBL" id="NBTM02000001">
    <property type="protein sequence ID" value="PNL91547.1"/>
    <property type="molecule type" value="Genomic_DNA"/>
</dbReference>
<dbReference type="Proteomes" id="UP000192813">
    <property type="component" value="Unassembled WGS sequence"/>
</dbReference>
<organism evidence="1 2">
    <name type="scientific">Aerococcus viridans</name>
    <dbReference type="NCBI Taxonomy" id="1377"/>
    <lineage>
        <taxon>Bacteria</taxon>
        <taxon>Bacillati</taxon>
        <taxon>Bacillota</taxon>
        <taxon>Bacilli</taxon>
        <taxon>Lactobacillales</taxon>
        <taxon>Aerococcaceae</taxon>
        <taxon>Aerococcus</taxon>
    </lineage>
</organism>
<proteinExistence type="predicted"/>
<dbReference type="AlphaFoldDB" id="A0A2J9PML3"/>
<gene>
    <name evidence="1" type="ORF">A6J77_004650</name>
</gene>
<evidence type="ECO:0000313" key="2">
    <source>
        <dbReference type="Proteomes" id="UP000192813"/>
    </source>
</evidence>
<sequence length="62" mass="7180">MRKKIRQPGKELLQLHTKNLCQFQSSSSQLTEEVNPNSIASDYFMTIAPYILPDAEKYHLVK</sequence>
<evidence type="ECO:0000313" key="1">
    <source>
        <dbReference type="EMBL" id="PNL91547.1"/>
    </source>
</evidence>
<name>A0A2J9PML3_9LACT</name>